<comment type="caution">
    <text evidence="2">The sequence shown here is derived from an EMBL/GenBank/DDBJ whole genome shotgun (WGS) entry which is preliminary data.</text>
</comment>
<sequence>MGSLIHNFNERFHFSTPSTLQPDLPLLVYLPGMDGTGELLRSQINKGLSTAFNLQCLAMPAHDLSSWDQLTEKVVGLLRSQFRHSRPDTVYLCGESFGGCLALKIALKAPELFDRLILINPASCFMGQALLHFGSHLTGWLPPPIYALSVMGLLPFLAALGRIARSERNTLLAAMQSVPQPTSTWRVNLLREFEMNSHELSRIRQPVLAIASTGDRLLPSAAEATRLTYSIPNAKQVLLPDSGHACLLETDVNLYKLLKDHDFLTRPKPISAVA</sequence>
<dbReference type="Pfam" id="PF00561">
    <property type="entry name" value="Abhydrolase_1"/>
    <property type="match status" value="1"/>
</dbReference>
<dbReference type="RefSeq" id="WP_207087055.1">
    <property type="nucleotide sequence ID" value="NZ_JAFLQW010000135.1"/>
</dbReference>
<evidence type="ECO:0000259" key="1">
    <source>
        <dbReference type="Pfam" id="PF00561"/>
    </source>
</evidence>
<dbReference type="SUPFAM" id="SSF53474">
    <property type="entry name" value="alpha/beta-Hydrolases"/>
    <property type="match status" value="1"/>
</dbReference>
<dbReference type="InterPro" id="IPR029058">
    <property type="entry name" value="AB_hydrolase_fold"/>
</dbReference>
<dbReference type="PANTHER" id="PTHR22753:SF48">
    <property type="entry name" value="PHOSPHOLIPID_GLYCEROL ACYLTRANSFERASE DOMAIN-CONTAINING PROTEIN"/>
    <property type="match status" value="1"/>
</dbReference>
<evidence type="ECO:0000313" key="3">
    <source>
        <dbReference type="Proteomes" id="UP000664844"/>
    </source>
</evidence>
<gene>
    <name evidence="2" type="ORF">J0895_05180</name>
</gene>
<dbReference type="PANTHER" id="PTHR22753">
    <property type="entry name" value="TRANSMEMBRANE PROTEIN 68"/>
    <property type="match status" value="1"/>
</dbReference>
<evidence type="ECO:0000313" key="2">
    <source>
        <dbReference type="EMBL" id="MBO0348507.1"/>
    </source>
</evidence>
<dbReference type="Gene3D" id="3.40.50.1820">
    <property type="entry name" value="alpha/beta hydrolase"/>
    <property type="match status" value="1"/>
</dbReference>
<keyword evidence="2" id="KW-0378">Hydrolase</keyword>
<dbReference type="EMBL" id="JAFLQW010000135">
    <property type="protein sequence ID" value="MBO0348507.1"/>
    <property type="molecule type" value="Genomic_DNA"/>
</dbReference>
<keyword evidence="3" id="KW-1185">Reference proteome</keyword>
<dbReference type="PRINTS" id="PR00111">
    <property type="entry name" value="ABHYDROLASE"/>
</dbReference>
<accession>A0ABS3FQ71</accession>
<dbReference type="InterPro" id="IPR000073">
    <property type="entry name" value="AB_hydrolase_1"/>
</dbReference>
<dbReference type="GO" id="GO:0016787">
    <property type="term" value="F:hydrolase activity"/>
    <property type="evidence" value="ECO:0007669"/>
    <property type="project" value="UniProtKB-KW"/>
</dbReference>
<feature type="domain" description="AB hydrolase-1" evidence="1">
    <location>
        <begin position="82"/>
        <end position="249"/>
    </location>
</feature>
<protein>
    <submittedName>
        <fullName evidence="2">Alpha/beta hydrolase</fullName>
    </submittedName>
</protein>
<organism evidence="2 3">
    <name type="scientific">Phormidium pseudopriestleyi FRX01</name>
    <dbReference type="NCBI Taxonomy" id="1759528"/>
    <lineage>
        <taxon>Bacteria</taxon>
        <taxon>Bacillati</taxon>
        <taxon>Cyanobacteriota</taxon>
        <taxon>Cyanophyceae</taxon>
        <taxon>Oscillatoriophycideae</taxon>
        <taxon>Oscillatoriales</taxon>
        <taxon>Oscillatoriaceae</taxon>
        <taxon>Phormidium</taxon>
    </lineage>
</organism>
<name>A0ABS3FQ71_9CYAN</name>
<dbReference type="Proteomes" id="UP000664844">
    <property type="component" value="Unassembled WGS sequence"/>
</dbReference>
<proteinExistence type="predicted"/>
<reference evidence="2 3" key="1">
    <citation type="submission" date="2021-03" db="EMBL/GenBank/DDBJ databases">
        <title>Metabolic Capacity of the Antarctic Cyanobacterium Phormidium pseudopriestleyi that Sustains Oxygenic Photosynthesis in the Presence of Hydrogen Sulfide.</title>
        <authorList>
            <person name="Lumian J.E."/>
            <person name="Jungblut A.D."/>
            <person name="Dillon M.L."/>
            <person name="Hawes I."/>
            <person name="Doran P.T."/>
            <person name="Mackey T.J."/>
            <person name="Dick G.J."/>
            <person name="Grettenberger C.L."/>
            <person name="Sumner D.Y."/>
        </authorList>
    </citation>
    <scope>NUCLEOTIDE SEQUENCE [LARGE SCALE GENOMIC DNA]</scope>
    <source>
        <strain evidence="2 3">FRX01</strain>
    </source>
</reference>